<organism evidence="2 3">
    <name type="scientific">Thermomonospora echinospora</name>
    <dbReference type="NCBI Taxonomy" id="1992"/>
    <lineage>
        <taxon>Bacteria</taxon>
        <taxon>Bacillati</taxon>
        <taxon>Actinomycetota</taxon>
        <taxon>Actinomycetes</taxon>
        <taxon>Streptosporangiales</taxon>
        <taxon>Thermomonosporaceae</taxon>
        <taxon>Thermomonospora</taxon>
    </lineage>
</organism>
<reference evidence="3" key="1">
    <citation type="submission" date="2016-10" db="EMBL/GenBank/DDBJ databases">
        <authorList>
            <person name="Varghese N."/>
            <person name="Submissions S."/>
        </authorList>
    </citation>
    <scope>NUCLEOTIDE SEQUENCE [LARGE SCALE GENOMIC DNA]</scope>
    <source>
        <strain evidence="3">DSM 43163</strain>
    </source>
</reference>
<keyword evidence="1" id="KW-0812">Transmembrane</keyword>
<gene>
    <name evidence="2" type="ORF">SAMN04489712_15010</name>
</gene>
<dbReference type="RefSeq" id="WP_200827793.1">
    <property type="nucleotide sequence ID" value="NZ_FNVO01000050.1"/>
</dbReference>
<evidence type="ECO:0000256" key="1">
    <source>
        <dbReference type="SAM" id="Phobius"/>
    </source>
</evidence>
<sequence>MFVRRCGFIAFWLVLTLYVLRHPLGAAQTVAAIGSGLAALADALAAFASAL</sequence>
<evidence type="ECO:0000313" key="2">
    <source>
        <dbReference type="EMBL" id="SEG94695.1"/>
    </source>
</evidence>
<keyword evidence="3" id="KW-1185">Reference proteome</keyword>
<protein>
    <submittedName>
        <fullName evidence="2">Uncharacterized protein</fullName>
    </submittedName>
</protein>
<accession>A0A1H6ED14</accession>
<dbReference type="AlphaFoldDB" id="A0A1H6ED14"/>
<dbReference type="Proteomes" id="UP000236723">
    <property type="component" value="Unassembled WGS sequence"/>
</dbReference>
<dbReference type="EMBL" id="FNVO01000050">
    <property type="protein sequence ID" value="SEG94695.1"/>
    <property type="molecule type" value="Genomic_DNA"/>
</dbReference>
<proteinExistence type="predicted"/>
<feature type="transmembrane region" description="Helical" evidence="1">
    <location>
        <begin position="31"/>
        <end position="50"/>
    </location>
</feature>
<name>A0A1H6ED14_9ACTN</name>
<keyword evidence="1" id="KW-0472">Membrane</keyword>
<evidence type="ECO:0000313" key="3">
    <source>
        <dbReference type="Proteomes" id="UP000236723"/>
    </source>
</evidence>
<keyword evidence="1" id="KW-1133">Transmembrane helix</keyword>